<dbReference type="PIRSF" id="PIRSF002070">
    <property type="entry name" value="SSB"/>
    <property type="match status" value="1"/>
</dbReference>
<feature type="region of interest" description="Disordered" evidence="4">
    <location>
        <begin position="110"/>
        <end position="143"/>
    </location>
</feature>
<comment type="caution">
    <text evidence="5">The sequence shown here is derived from an EMBL/GenBank/DDBJ whole genome shotgun (WGS) entry which is preliminary data.</text>
</comment>
<reference evidence="5 6" key="1">
    <citation type="submission" date="2024-06" db="EMBL/GenBank/DDBJ databases">
        <title>Brevundimonas sp. C11.</title>
        <authorList>
            <person name="Maltman C."/>
        </authorList>
    </citation>
    <scope>NUCLEOTIDE SEQUENCE [LARGE SCALE GENOMIC DNA]</scope>
    <source>
        <strain evidence="5 6">C11</strain>
    </source>
</reference>
<accession>A0ABV1NK85</accession>
<gene>
    <name evidence="5" type="ORF">ABN401_03370</name>
</gene>
<feature type="compositionally biased region" description="Basic and acidic residues" evidence="4">
    <location>
        <begin position="111"/>
        <end position="128"/>
    </location>
</feature>
<keyword evidence="2" id="KW-0233">DNA recombination</keyword>
<dbReference type="GO" id="GO:0003677">
    <property type="term" value="F:DNA binding"/>
    <property type="evidence" value="ECO:0007669"/>
    <property type="project" value="UniProtKB-KW"/>
</dbReference>
<dbReference type="Gene3D" id="2.40.50.140">
    <property type="entry name" value="Nucleic acid-binding proteins"/>
    <property type="match status" value="1"/>
</dbReference>
<dbReference type="InterPro" id="IPR011344">
    <property type="entry name" value="ssDNA-bd"/>
</dbReference>
<evidence type="ECO:0000256" key="1">
    <source>
        <dbReference type="ARBA" id="ARBA00023125"/>
    </source>
</evidence>
<keyword evidence="1 3" id="KW-0238">DNA-binding</keyword>
<organism evidence="5 6">
    <name type="scientific">Brevundimonas aurifodinae</name>
    <dbReference type="NCBI Taxonomy" id="1508312"/>
    <lineage>
        <taxon>Bacteria</taxon>
        <taxon>Pseudomonadati</taxon>
        <taxon>Pseudomonadota</taxon>
        <taxon>Alphaproteobacteria</taxon>
        <taxon>Caulobacterales</taxon>
        <taxon>Caulobacteraceae</taxon>
        <taxon>Brevundimonas</taxon>
    </lineage>
</organism>
<dbReference type="RefSeq" id="WP_349683425.1">
    <property type="nucleotide sequence ID" value="NZ_JBEGDD010000002.1"/>
</dbReference>
<protein>
    <recommendedName>
        <fullName evidence="3">Single-stranded DNA-binding protein</fullName>
    </recommendedName>
</protein>
<evidence type="ECO:0000313" key="6">
    <source>
        <dbReference type="Proteomes" id="UP001445732"/>
    </source>
</evidence>
<evidence type="ECO:0000256" key="3">
    <source>
        <dbReference type="PIRNR" id="PIRNR002070"/>
    </source>
</evidence>
<dbReference type="Pfam" id="PF00436">
    <property type="entry name" value="SSB"/>
    <property type="match status" value="1"/>
</dbReference>
<dbReference type="SUPFAM" id="SSF50249">
    <property type="entry name" value="Nucleic acid-binding proteins"/>
    <property type="match status" value="1"/>
</dbReference>
<name>A0ABV1NK85_9CAUL</name>
<sequence>MQTLVLEGYLAADPSILSAQATGKKRASFRVLETTRFRRADGTPGERTTGFNCICFSEATTEKYIEAFARKGSRVVIQGHVENDSWTGKNGVEHYDLRVVVADIRLKNRRDRTTTDDEAGDKPVDRQVQEPASGYDLNDDIPF</sequence>
<dbReference type="PROSITE" id="PS50935">
    <property type="entry name" value="SSB"/>
    <property type="match status" value="1"/>
</dbReference>
<keyword evidence="6" id="KW-1185">Reference proteome</keyword>
<dbReference type="EMBL" id="JBEGDD010000002">
    <property type="protein sequence ID" value="MEQ7154250.1"/>
    <property type="molecule type" value="Genomic_DNA"/>
</dbReference>
<evidence type="ECO:0000313" key="5">
    <source>
        <dbReference type="EMBL" id="MEQ7154250.1"/>
    </source>
</evidence>
<evidence type="ECO:0000256" key="2">
    <source>
        <dbReference type="ARBA" id="ARBA00023172"/>
    </source>
</evidence>
<proteinExistence type="predicted"/>
<dbReference type="InterPro" id="IPR012340">
    <property type="entry name" value="NA-bd_OB-fold"/>
</dbReference>
<dbReference type="Proteomes" id="UP001445732">
    <property type="component" value="Unassembled WGS sequence"/>
</dbReference>
<dbReference type="CDD" id="cd04496">
    <property type="entry name" value="SSB_OBF"/>
    <property type="match status" value="1"/>
</dbReference>
<evidence type="ECO:0000256" key="4">
    <source>
        <dbReference type="SAM" id="MobiDB-lite"/>
    </source>
</evidence>
<dbReference type="InterPro" id="IPR000424">
    <property type="entry name" value="Primosome_PriB/ssb"/>
</dbReference>